<dbReference type="SUPFAM" id="SSF55729">
    <property type="entry name" value="Acyl-CoA N-acyltransferases (Nat)"/>
    <property type="match status" value="2"/>
</dbReference>
<feature type="domain" description="N-acetyltransferase" evidence="4">
    <location>
        <begin position="202"/>
        <end position="353"/>
    </location>
</feature>
<evidence type="ECO:0000256" key="1">
    <source>
        <dbReference type="ARBA" id="ARBA00022679"/>
    </source>
</evidence>
<keyword evidence="2" id="KW-0012">Acyltransferase</keyword>
<keyword evidence="1" id="KW-0808">Transferase</keyword>
<dbReference type="InterPro" id="IPR000182">
    <property type="entry name" value="GNAT_dom"/>
</dbReference>
<feature type="domain" description="N-acetyltransferase" evidence="4">
    <location>
        <begin position="9"/>
        <end position="176"/>
    </location>
</feature>
<organism evidence="5 6">
    <name type="scientific">Candidatus Acutalibacter pullistercoris</name>
    <dbReference type="NCBI Taxonomy" id="2838418"/>
    <lineage>
        <taxon>Bacteria</taxon>
        <taxon>Bacillati</taxon>
        <taxon>Bacillota</taxon>
        <taxon>Clostridia</taxon>
        <taxon>Eubacteriales</taxon>
        <taxon>Acutalibacteraceae</taxon>
        <taxon>Acutalibacter</taxon>
    </lineage>
</organism>
<dbReference type="InterPro" id="IPR051531">
    <property type="entry name" value="N-acetyltransferase"/>
</dbReference>
<evidence type="ECO:0000313" key="6">
    <source>
        <dbReference type="Proteomes" id="UP000823915"/>
    </source>
</evidence>
<evidence type="ECO:0000313" key="5">
    <source>
        <dbReference type="EMBL" id="HIY25627.1"/>
    </source>
</evidence>
<reference evidence="5" key="1">
    <citation type="journal article" date="2021" name="PeerJ">
        <title>Extensive microbial diversity within the chicken gut microbiome revealed by metagenomics and culture.</title>
        <authorList>
            <person name="Gilroy R."/>
            <person name="Ravi A."/>
            <person name="Getino M."/>
            <person name="Pursley I."/>
            <person name="Horton D.L."/>
            <person name="Alikhan N.F."/>
            <person name="Baker D."/>
            <person name="Gharbi K."/>
            <person name="Hall N."/>
            <person name="Watson M."/>
            <person name="Adriaenssens E.M."/>
            <person name="Foster-Nyarko E."/>
            <person name="Jarju S."/>
            <person name="Secka A."/>
            <person name="Antonio M."/>
            <person name="Oren A."/>
            <person name="Chaudhuri R.R."/>
            <person name="La Ragione R."/>
            <person name="Hildebrand F."/>
            <person name="Pallen M.J."/>
        </authorList>
    </citation>
    <scope>NUCLEOTIDE SEQUENCE</scope>
    <source>
        <strain evidence="5">1282</strain>
    </source>
</reference>
<name>A0A9D1YBG9_9FIRM</name>
<comment type="caution">
    <text evidence="5">The sequence shown here is derived from an EMBL/GenBank/DDBJ whole genome shotgun (WGS) entry which is preliminary data.</text>
</comment>
<gene>
    <name evidence="5" type="ORF">H9838_00450</name>
</gene>
<evidence type="ECO:0000256" key="2">
    <source>
        <dbReference type="ARBA" id="ARBA00023315"/>
    </source>
</evidence>
<dbReference type="PANTHER" id="PTHR43792">
    <property type="entry name" value="GNAT FAMILY, PUTATIVE (AFU_ORTHOLOGUE AFUA_3G00765)-RELATED-RELATED"/>
    <property type="match status" value="1"/>
</dbReference>
<evidence type="ECO:0000259" key="4">
    <source>
        <dbReference type="PROSITE" id="PS51186"/>
    </source>
</evidence>
<dbReference type="CDD" id="cd04301">
    <property type="entry name" value="NAT_SF"/>
    <property type="match status" value="1"/>
</dbReference>
<dbReference type="InterPro" id="IPR016181">
    <property type="entry name" value="Acyl_CoA_acyltransferase"/>
</dbReference>
<evidence type="ECO:0000256" key="3">
    <source>
        <dbReference type="ARBA" id="ARBA00038502"/>
    </source>
</evidence>
<dbReference type="Pfam" id="PF13302">
    <property type="entry name" value="Acetyltransf_3"/>
    <property type="match status" value="2"/>
</dbReference>
<dbReference type="GO" id="GO:0016747">
    <property type="term" value="F:acyltransferase activity, transferring groups other than amino-acyl groups"/>
    <property type="evidence" value="ECO:0007669"/>
    <property type="project" value="InterPro"/>
</dbReference>
<reference evidence="5" key="2">
    <citation type="submission" date="2021-04" db="EMBL/GenBank/DDBJ databases">
        <authorList>
            <person name="Gilroy R."/>
        </authorList>
    </citation>
    <scope>NUCLEOTIDE SEQUENCE</scope>
    <source>
        <strain evidence="5">1282</strain>
    </source>
</reference>
<dbReference type="PANTHER" id="PTHR43792:SF8">
    <property type="entry name" value="[RIBOSOMAL PROTEIN US5]-ALANINE N-ACETYLTRANSFERASE"/>
    <property type="match status" value="1"/>
</dbReference>
<proteinExistence type="inferred from homology"/>
<dbReference type="PROSITE" id="PS51186">
    <property type="entry name" value="GNAT"/>
    <property type="match status" value="2"/>
</dbReference>
<dbReference type="Proteomes" id="UP000823915">
    <property type="component" value="Unassembled WGS sequence"/>
</dbReference>
<accession>A0A9D1YBG9</accession>
<dbReference type="AlphaFoldDB" id="A0A9D1YBG9"/>
<dbReference type="EMBL" id="DXDU01000008">
    <property type="protein sequence ID" value="HIY25627.1"/>
    <property type="molecule type" value="Genomic_DNA"/>
</dbReference>
<dbReference type="Gene3D" id="3.40.630.30">
    <property type="match status" value="2"/>
</dbReference>
<comment type="similarity">
    <text evidence="3">Belongs to the acetyltransferase family. RimJ subfamily.</text>
</comment>
<sequence>MEQFETQRLRLRPWRKEDLEDFHRYCKDPEVGPNAGWKPHESLEESWSILEGWLTPTEEDEIWCIEEKDSGKAVGSIGLHKEDRRPGVPACKMLGYVLARPCWGQGYMTEAVAPVIDYAFREEKLRLLTVNHFSFNQRSRRVIEKSGFRYEGTLRQGSVLHDGRVADTCCYSMTAGDYHLLRARKQGLALALPEELPPEAVMAYQDEWDGETMVPVSALRGEKSYEQWLGERALWRRFPPRKDFVSGTTYFLIDREGCVAGSLDLRHELNQHLLDFGGHIGYGIRPSCRGRGYAPMMLALGLEKARERGIGRALITCNDDNLPSARTIEACGGVLENVVLEEGKPLRRYWIDL</sequence>
<protein>
    <submittedName>
        <fullName evidence="5">GNAT family N-acetyltransferase</fullName>
    </submittedName>
</protein>